<reference evidence="1" key="1">
    <citation type="journal article" date="2017" name="Science">
        <title>Giant viruses with an expanded complement of translation system components.</title>
        <authorList>
            <person name="Schulz F."/>
            <person name="Yutin N."/>
            <person name="Ivanova N.N."/>
            <person name="Ortega D.R."/>
            <person name="Lee T.K."/>
            <person name="Vierheilig J."/>
            <person name="Daims H."/>
            <person name="Horn M."/>
            <person name="Wagner M."/>
            <person name="Jensen G.J."/>
            <person name="Kyrpides N.C."/>
            <person name="Koonin E.V."/>
            <person name="Woyke T."/>
        </authorList>
    </citation>
    <scope>NUCLEOTIDE SEQUENCE</scope>
    <source>
        <strain evidence="1">KNV1</strain>
    </source>
</reference>
<proteinExistence type="predicted"/>
<name>A0A1V0SK18_9VIRU</name>
<gene>
    <name evidence="1" type="ORF">Klosneuvirus_3_188</name>
</gene>
<protein>
    <submittedName>
        <fullName evidence="1">Uncharacterized protein</fullName>
    </submittedName>
</protein>
<dbReference type="EMBL" id="KY684110">
    <property type="protein sequence ID" value="ARF12053.1"/>
    <property type="molecule type" value="Genomic_DNA"/>
</dbReference>
<sequence>MYKTLDQWFMTPEEQKNIISQKTIFYFDSETMESKWLFKKPKGITYTTIVKWNKVPIMLCTNTPQDHKYEIPKDKVYNIKQISYFKSNLQKCIRRQLNEKAVKTAYHMIKLDMSEMLRRLTVIVLEDVKFHTSYSTLVWLMAVMSTTKEVFKPTKNIIDWILGVVNTLCEISEYDDVAYENDKNKYKDHITDFNDYDLLYSLLLKCSYGGMYYDINMLNYFVGLWVERFKNGEQCNVMKIELVDSNKVKPLTMDDWKLDGNNMTGIDFHCYPPFLEILSKEYNYTDKEIKKAIWNCSSGINHRKSNEITEKDQEVWDKIKERYYELQNGVFNKYLKGF</sequence>
<evidence type="ECO:0000313" key="1">
    <source>
        <dbReference type="EMBL" id="ARF12053.1"/>
    </source>
</evidence>
<organism evidence="1">
    <name type="scientific">Klosneuvirus KNV1</name>
    <dbReference type="NCBI Taxonomy" id="1977640"/>
    <lineage>
        <taxon>Viruses</taxon>
        <taxon>Varidnaviria</taxon>
        <taxon>Bamfordvirae</taxon>
        <taxon>Nucleocytoviricota</taxon>
        <taxon>Megaviricetes</taxon>
        <taxon>Imitervirales</taxon>
        <taxon>Mimiviridae</taxon>
        <taxon>Klosneuvirinae</taxon>
        <taxon>Klosneuvirus</taxon>
    </lineage>
</organism>
<dbReference type="Gene3D" id="1.20.272.10">
    <property type="match status" value="1"/>
</dbReference>
<accession>A0A1V0SK18</accession>